<evidence type="ECO:0000313" key="2">
    <source>
        <dbReference type="EMBL" id="PIO74886.1"/>
    </source>
</evidence>
<keyword evidence="3" id="KW-1185">Reference proteome</keyword>
<gene>
    <name evidence="2" type="ORF">TELCIR_03099</name>
</gene>
<evidence type="ECO:0000256" key="1">
    <source>
        <dbReference type="SAM" id="MobiDB-lite"/>
    </source>
</evidence>
<sequence>MNLWVEFVLWSTYDPQNVTEVLNNFPKAAMEKALLPYGAGPITNLTLLNNSGNFEYNFIVPYVTNTSFCLYTKAGNETSGNVCAVVDYKYCDVGCYWAEGNNNSTRFRYTRNKLTATVVTTTYLFSPNAGSYVKDALKSAEQFTLMVETIGGYLALTITAISSNSCEQGAPLPNADRMSPSGATARQKMR</sequence>
<protein>
    <submittedName>
        <fullName evidence="2">Uncharacterized protein</fullName>
    </submittedName>
</protein>
<evidence type="ECO:0000313" key="3">
    <source>
        <dbReference type="Proteomes" id="UP000230423"/>
    </source>
</evidence>
<reference evidence="2 3" key="1">
    <citation type="submission" date="2015-09" db="EMBL/GenBank/DDBJ databases">
        <title>Draft genome of the parasitic nematode Teladorsagia circumcincta isolate WARC Sus (inbred).</title>
        <authorList>
            <person name="Mitreva M."/>
        </authorList>
    </citation>
    <scope>NUCLEOTIDE SEQUENCE [LARGE SCALE GENOMIC DNA]</scope>
    <source>
        <strain evidence="2 3">S</strain>
    </source>
</reference>
<accession>A0A2G9UXM2</accession>
<proteinExistence type="predicted"/>
<organism evidence="2 3">
    <name type="scientific">Teladorsagia circumcincta</name>
    <name type="common">Brown stomach worm</name>
    <name type="synonym">Ostertagia circumcincta</name>
    <dbReference type="NCBI Taxonomy" id="45464"/>
    <lineage>
        <taxon>Eukaryota</taxon>
        <taxon>Metazoa</taxon>
        <taxon>Ecdysozoa</taxon>
        <taxon>Nematoda</taxon>
        <taxon>Chromadorea</taxon>
        <taxon>Rhabditida</taxon>
        <taxon>Rhabditina</taxon>
        <taxon>Rhabditomorpha</taxon>
        <taxon>Strongyloidea</taxon>
        <taxon>Trichostrongylidae</taxon>
        <taxon>Teladorsagia</taxon>
    </lineage>
</organism>
<name>A0A2G9UXM2_TELCI</name>
<dbReference type="EMBL" id="KZ345206">
    <property type="protein sequence ID" value="PIO74886.1"/>
    <property type="molecule type" value="Genomic_DNA"/>
</dbReference>
<dbReference type="Proteomes" id="UP000230423">
    <property type="component" value="Unassembled WGS sequence"/>
</dbReference>
<feature type="region of interest" description="Disordered" evidence="1">
    <location>
        <begin position="171"/>
        <end position="190"/>
    </location>
</feature>
<dbReference type="AlphaFoldDB" id="A0A2G9UXM2"/>